<dbReference type="PANTHER" id="PTHR42734">
    <property type="entry name" value="METAL TRANSPORT SYSTEM ATP-BINDING PROTEIN TM_0124-RELATED"/>
    <property type="match status" value="1"/>
</dbReference>
<dbReference type="InterPro" id="IPR017871">
    <property type="entry name" value="ABC_transporter-like_CS"/>
</dbReference>
<dbReference type="CDD" id="cd03235">
    <property type="entry name" value="ABC_Metallic_Cations"/>
    <property type="match status" value="1"/>
</dbReference>
<dbReference type="PROSITE" id="PS50893">
    <property type="entry name" value="ABC_TRANSPORTER_2"/>
    <property type="match status" value="1"/>
</dbReference>
<comment type="caution">
    <text evidence="6">The sequence shown here is derived from an EMBL/GenBank/DDBJ whole genome shotgun (WGS) entry which is preliminary data.</text>
</comment>
<keyword evidence="2" id="KW-0813">Transport</keyword>
<reference evidence="6 7" key="1">
    <citation type="journal article" date="2015" name="Nature">
        <title>rRNA introns, odd ribosomes, and small enigmatic genomes across a large radiation of phyla.</title>
        <authorList>
            <person name="Brown C.T."/>
            <person name="Hug L.A."/>
            <person name="Thomas B.C."/>
            <person name="Sharon I."/>
            <person name="Castelle C.J."/>
            <person name="Singh A."/>
            <person name="Wilkins M.J."/>
            <person name="Williams K.H."/>
            <person name="Banfield J.F."/>
        </authorList>
    </citation>
    <scope>NUCLEOTIDE SEQUENCE [LARGE SCALE GENOMIC DNA]</scope>
</reference>
<dbReference type="SMART" id="SM00382">
    <property type="entry name" value="AAA"/>
    <property type="match status" value="1"/>
</dbReference>
<comment type="similarity">
    <text evidence="1">Belongs to the ABC transporter superfamily.</text>
</comment>
<dbReference type="PANTHER" id="PTHR42734:SF17">
    <property type="entry name" value="METAL TRANSPORT SYSTEM ATP-BINDING PROTEIN TM_0124-RELATED"/>
    <property type="match status" value="1"/>
</dbReference>
<feature type="domain" description="ABC transporter" evidence="5">
    <location>
        <begin position="13"/>
        <end position="236"/>
    </location>
</feature>
<dbReference type="Pfam" id="PF00005">
    <property type="entry name" value="ABC_tran"/>
    <property type="match status" value="1"/>
</dbReference>
<dbReference type="AlphaFoldDB" id="A0A0G1PJN1"/>
<evidence type="ECO:0000256" key="4">
    <source>
        <dbReference type="ARBA" id="ARBA00022840"/>
    </source>
</evidence>
<dbReference type="SUPFAM" id="SSF52540">
    <property type="entry name" value="P-loop containing nucleoside triphosphate hydrolases"/>
    <property type="match status" value="1"/>
</dbReference>
<dbReference type="FunFam" id="3.40.50.300:FF:000134">
    <property type="entry name" value="Iron-enterobactin ABC transporter ATP-binding protein"/>
    <property type="match status" value="1"/>
</dbReference>
<evidence type="ECO:0000256" key="2">
    <source>
        <dbReference type="ARBA" id="ARBA00022448"/>
    </source>
</evidence>
<evidence type="ECO:0000256" key="3">
    <source>
        <dbReference type="ARBA" id="ARBA00022741"/>
    </source>
</evidence>
<dbReference type="GO" id="GO:0016887">
    <property type="term" value="F:ATP hydrolysis activity"/>
    <property type="evidence" value="ECO:0007669"/>
    <property type="project" value="InterPro"/>
</dbReference>
<name>A0A0G1PJN1_9BACT</name>
<sequence length="246" mass="27581">MHNELEHKDHPLVCLHEISFGYGEQAVLEDIDLHVEKGEYLGLLGPNGSGKSTLLKIILGLLTPEKGKVELFGKPINKFSNWHKIGYIPQKATQIESRFPITVKEVVSINARSQTKVAEALEKVDMLSFSNNLVHELSGGQQQRVFIAKALAGDPQLLLLDEPTVGIDTNSQKDFYSLLDTLHKSGLTIVLVSHDTEDIVREVNRIVCVNKRLVCHVTPKEFVAGNYYDKLYGEDRKTIIHRHSHA</sequence>
<dbReference type="InterPro" id="IPR003593">
    <property type="entry name" value="AAA+_ATPase"/>
</dbReference>
<proteinExistence type="inferred from homology"/>
<dbReference type="Proteomes" id="UP000034214">
    <property type="component" value="Unassembled WGS sequence"/>
</dbReference>
<organism evidence="6 7">
    <name type="scientific">Candidatus Collierbacteria bacterium GW2011_GWC2_45_15</name>
    <dbReference type="NCBI Taxonomy" id="1618394"/>
    <lineage>
        <taxon>Bacteria</taxon>
        <taxon>Candidatus Collieribacteriota</taxon>
    </lineage>
</organism>
<dbReference type="PROSITE" id="PS00211">
    <property type="entry name" value="ABC_TRANSPORTER_1"/>
    <property type="match status" value="1"/>
</dbReference>
<dbReference type="InterPro" id="IPR027417">
    <property type="entry name" value="P-loop_NTPase"/>
</dbReference>
<accession>A0A0G1PJN1</accession>
<gene>
    <name evidence="6" type="ORF">UW99_C0056G0005</name>
</gene>
<dbReference type="Gene3D" id="3.40.50.300">
    <property type="entry name" value="P-loop containing nucleotide triphosphate hydrolases"/>
    <property type="match status" value="1"/>
</dbReference>
<keyword evidence="3" id="KW-0547">Nucleotide-binding</keyword>
<dbReference type="GO" id="GO:0005524">
    <property type="term" value="F:ATP binding"/>
    <property type="evidence" value="ECO:0007669"/>
    <property type="project" value="UniProtKB-KW"/>
</dbReference>
<dbReference type="InterPro" id="IPR050153">
    <property type="entry name" value="Metal_Ion_Import_ABC"/>
</dbReference>
<keyword evidence="4" id="KW-0067">ATP-binding</keyword>
<dbReference type="EMBL" id="LCKM01000056">
    <property type="protein sequence ID" value="KKT96514.1"/>
    <property type="molecule type" value="Genomic_DNA"/>
</dbReference>
<evidence type="ECO:0000259" key="5">
    <source>
        <dbReference type="PROSITE" id="PS50893"/>
    </source>
</evidence>
<dbReference type="InterPro" id="IPR003439">
    <property type="entry name" value="ABC_transporter-like_ATP-bd"/>
</dbReference>
<evidence type="ECO:0000256" key="1">
    <source>
        <dbReference type="ARBA" id="ARBA00005417"/>
    </source>
</evidence>
<evidence type="ECO:0000313" key="6">
    <source>
        <dbReference type="EMBL" id="KKT96514.1"/>
    </source>
</evidence>
<evidence type="ECO:0000313" key="7">
    <source>
        <dbReference type="Proteomes" id="UP000034214"/>
    </source>
</evidence>
<protein>
    <submittedName>
        <fullName evidence="6">Polyamine-transporting ATPase</fullName>
    </submittedName>
</protein>